<gene>
    <name evidence="1" type="ORF">ACELLULO517_08090</name>
</gene>
<dbReference type="EMBL" id="JAESVA010000002">
    <property type="protein sequence ID" value="MCB8880188.1"/>
    <property type="molecule type" value="Genomic_DNA"/>
</dbReference>
<organism evidence="1 2">
    <name type="scientific">Acidisoma cellulosilyticum</name>
    <dbReference type="NCBI Taxonomy" id="2802395"/>
    <lineage>
        <taxon>Bacteria</taxon>
        <taxon>Pseudomonadati</taxon>
        <taxon>Pseudomonadota</taxon>
        <taxon>Alphaproteobacteria</taxon>
        <taxon>Acetobacterales</taxon>
        <taxon>Acidocellaceae</taxon>
        <taxon>Acidisoma</taxon>
    </lineage>
</organism>
<evidence type="ECO:0000313" key="1">
    <source>
        <dbReference type="EMBL" id="MCB8880188.1"/>
    </source>
</evidence>
<reference evidence="1 2" key="1">
    <citation type="journal article" date="2021" name="Microorganisms">
        <title>Acidisoma silvae sp. nov. and Acidisomacellulosilytica sp. nov., Two Acidophilic Bacteria Isolated from Decaying Wood, Hydrolyzing Cellulose and Producing Poly-3-hydroxybutyrate.</title>
        <authorList>
            <person name="Mieszkin S."/>
            <person name="Pouder E."/>
            <person name="Uroz S."/>
            <person name="Simon-Colin C."/>
            <person name="Alain K."/>
        </authorList>
    </citation>
    <scope>NUCLEOTIDE SEQUENCE [LARGE SCALE GENOMIC DNA]</scope>
    <source>
        <strain evidence="1 2">HW T5.17</strain>
    </source>
</reference>
<dbReference type="AlphaFoldDB" id="A0A964E3Q3"/>
<name>A0A964E3Q3_9PROT</name>
<comment type="caution">
    <text evidence="1">The sequence shown here is derived from an EMBL/GenBank/DDBJ whole genome shotgun (WGS) entry which is preliminary data.</text>
</comment>
<dbReference type="InterPro" id="IPR021254">
    <property type="entry name" value="DUF2806"/>
</dbReference>
<dbReference type="Proteomes" id="UP000721844">
    <property type="component" value="Unassembled WGS sequence"/>
</dbReference>
<proteinExistence type="predicted"/>
<accession>A0A964E3Q3</accession>
<evidence type="ECO:0000313" key="2">
    <source>
        <dbReference type="Proteomes" id="UP000721844"/>
    </source>
</evidence>
<protein>
    <submittedName>
        <fullName evidence="1">DUF2806 domain-containing protein</fullName>
    </submittedName>
</protein>
<dbReference type="Pfam" id="PF10987">
    <property type="entry name" value="DUF2806"/>
    <property type="match status" value="1"/>
</dbReference>
<sequence length="386" mass="42550">MPGLPVGAGFAVGGSGYLLGQVTKAGRDVCLTAIAPWIARRNNIEANANIVRTAEARRLEKLIDEKTKADVKALRAGNAALNSNNELVYFHDESQHPLMLPPGESLGEIIKLAQTQDALDSAERFLALRQIARLAEEEAARLDRPAKFDKPIESGWLRQFSVAASNSPDDETLRAIWAKLLVAEADSPGSQSVRTINTLSLLSSDEARIFADLAPLVIDFTFFLREDGIVQLPGMNFPAGAAVGFSGDSFLTDRGLTYDKMMLLENAGLITYDSFYYLDIPVLEWDNRIWYKFSFHNKHLLLVRSPTIKGPARLPSGNITPEGQAILRLGDFQGDRSYMSILADHMKLYNPDRIEIVPVILEKNVFASAGSSEVLFTRLNNENEGN</sequence>
<keyword evidence="2" id="KW-1185">Reference proteome</keyword>
<dbReference type="RefSeq" id="WP_227306793.1">
    <property type="nucleotide sequence ID" value="NZ_JAESVA010000002.1"/>
</dbReference>